<dbReference type="Proteomes" id="UP000681720">
    <property type="component" value="Unassembled WGS sequence"/>
</dbReference>
<feature type="compositionally biased region" description="Low complexity" evidence="1">
    <location>
        <begin position="81"/>
        <end position="90"/>
    </location>
</feature>
<evidence type="ECO:0000256" key="1">
    <source>
        <dbReference type="SAM" id="MobiDB-lite"/>
    </source>
</evidence>
<feature type="non-terminal residue" evidence="2">
    <location>
        <position position="1"/>
    </location>
</feature>
<organism evidence="2 3">
    <name type="scientific">Rotaria magnacalcarata</name>
    <dbReference type="NCBI Taxonomy" id="392030"/>
    <lineage>
        <taxon>Eukaryota</taxon>
        <taxon>Metazoa</taxon>
        <taxon>Spiralia</taxon>
        <taxon>Gnathifera</taxon>
        <taxon>Rotifera</taxon>
        <taxon>Eurotatoria</taxon>
        <taxon>Bdelloidea</taxon>
        <taxon>Philodinida</taxon>
        <taxon>Philodinidae</taxon>
        <taxon>Rotaria</taxon>
    </lineage>
</organism>
<feature type="region of interest" description="Disordered" evidence="1">
    <location>
        <begin position="70"/>
        <end position="90"/>
    </location>
</feature>
<protein>
    <submittedName>
        <fullName evidence="2">Uncharacterized protein</fullName>
    </submittedName>
</protein>
<comment type="caution">
    <text evidence="2">The sequence shown here is derived from an EMBL/GenBank/DDBJ whole genome shotgun (WGS) entry which is preliminary data.</text>
</comment>
<gene>
    <name evidence="2" type="ORF">GIL414_LOCUS58196</name>
</gene>
<reference evidence="2" key="1">
    <citation type="submission" date="2021-02" db="EMBL/GenBank/DDBJ databases">
        <authorList>
            <person name="Nowell W R."/>
        </authorList>
    </citation>
    <scope>NUCLEOTIDE SEQUENCE</scope>
</reference>
<sequence>MISLIQVFNTACCCFPILTSARAPAKYKRYANYKKKTSFIISYPSSTQVRLLPSISTTANSSQHLVINDSTTKPISHDSDSSSQNSPSNPLRISAIGELIEIERCYDKNLLIATNQFIKSLHNARVLNNYEIEQECGCMG</sequence>
<name>A0A8S3DKN8_9BILA</name>
<evidence type="ECO:0000313" key="3">
    <source>
        <dbReference type="Proteomes" id="UP000681720"/>
    </source>
</evidence>
<proteinExistence type="predicted"/>
<dbReference type="EMBL" id="CAJOBJ010213775">
    <property type="protein sequence ID" value="CAF5017364.1"/>
    <property type="molecule type" value="Genomic_DNA"/>
</dbReference>
<dbReference type="AlphaFoldDB" id="A0A8S3DKN8"/>
<evidence type="ECO:0000313" key="2">
    <source>
        <dbReference type="EMBL" id="CAF5017364.1"/>
    </source>
</evidence>
<accession>A0A8S3DKN8</accession>